<evidence type="ECO:0000313" key="2">
    <source>
        <dbReference type="Proteomes" id="UP001195769"/>
    </source>
</evidence>
<comment type="caution">
    <text evidence="1">The sequence shown here is derived from an EMBL/GenBank/DDBJ whole genome shotgun (WGS) entry which is preliminary data.</text>
</comment>
<name>A0AAD4DNX0_9AGAM</name>
<proteinExistence type="predicted"/>
<dbReference type="Proteomes" id="UP001195769">
    <property type="component" value="Unassembled WGS sequence"/>
</dbReference>
<evidence type="ECO:0000313" key="1">
    <source>
        <dbReference type="EMBL" id="KAG1886953.1"/>
    </source>
</evidence>
<reference evidence="1" key="1">
    <citation type="journal article" date="2020" name="New Phytol.">
        <title>Comparative genomics reveals dynamic genome evolution in host specialist ectomycorrhizal fungi.</title>
        <authorList>
            <person name="Lofgren L.A."/>
            <person name="Nguyen N.H."/>
            <person name="Vilgalys R."/>
            <person name="Ruytinx J."/>
            <person name="Liao H.L."/>
            <person name="Branco S."/>
            <person name="Kuo A."/>
            <person name="LaButti K."/>
            <person name="Lipzen A."/>
            <person name="Andreopoulos W."/>
            <person name="Pangilinan J."/>
            <person name="Riley R."/>
            <person name="Hundley H."/>
            <person name="Na H."/>
            <person name="Barry K."/>
            <person name="Grigoriev I.V."/>
            <person name="Stajich J.E."/>
            <person name="Kennedy P.G."/>
        </authorList>
    </citation>
    <scope>NUCLEOTIDE SEQUENCE</scope>
    <source>
        <strain evidence="1">FC203</strain>
    </source>
</reference>
<sequence length="117" mass="13226">MFTDTDGIVDLLPHNKNPLAKLAERKRESTVPNPAVTQYIEERKVTLRTPLVEADCRKWLISQFQDLLVWPDEREAADMVIFDSFPQPPKVATELTERTAPDAKVVTELTTGSDCSK</sequence>
<dbReference type="EMBL" id="JABBWK010000226">
    <property type="protein sequence ID" value="KAG1886953.1"/>
    <property type="molecule type" value="Genomic_DNA"/>
</dbReference>
<organism evidence="1 2">
    <name type="scientific">Suillus fuscotomentosus</name>
    <dbReference type="NCBI Taxonomy" id="1912939"/>
    <lineage>
        <taxon>Eukaryota</taxon>
        <taxon>Fungi</taxon>
        <taxon>Dikarya</taxon>
        <taxon>Basidiomycota</taxon>
        <taxon>Agaricomycotina</taxon>
        <taxon>Agaricomycetes</taxon>
        <taxon>Agaricomycetidae</taxon>
        <taxon>Boletales</taxon>
        <taxon>Suillineae</taxon>
        <taxon>Suillaceae</taxon>
        <taxon>Suillus</taxon>
    </lineage>
</organism>
<dbReference type="RefSeq" id="XP_041216794.1">
    <property type="nucleotide sequence ID" value="XM_041370571.1"/>
</dbReference>
<dbReference type="AlphaFoldDB" id="A0AAD4DNX0"/>
<accession>A0AAD4DNX0</accession>
<protein>
    <submittedName>
        <fullName evidence="1">Uncharacterized protein</fullName>
    </submittedName>
</protein>
<keyword evidence="2" id="KW-1185">Reference proteome</keyword>
<dbReference type="GeneID" id="64664869"/>
<gene>
    <name evidence="1" type="ORF">F5891DRAFT_1283520</name>
</gene>